<protein>
    <submittedName>
        <fullName evidence="1">Uncharacterized protein</fullName>
    </submittedName>
</protein>
<dbReference type="AlphaFoldDB" id="A0AAU8FXE5"/>
<dbReference type="EMBL" id="CP159290">
    <property type="protein sequence ID" value="XCH29328.1"/>
    <property type="molecule type" value="Genomic_DNA"/>
</dbReference>
<organism evidence="1">
    <name type="scientific">Cellulosimicrobium sp. ES-005</name>
    <dbReference type="NCBI Taxonomy" id="3163031"/>
    <lineage>
        <taxon>Bacteria</taxon>
        <taxon>Bacillati</taxon>
        <taxon>Actinomycetota</taxon>
        <taxon>Actinomycetes</taxon>
        <taxon>Micrococcales</taxon>
        <taxon>Promicromonosporaceae</taxon>
        <taxon>Cellulosimicrobium</taxon>
    </lineage>
</organism>
<gene>
    <name evidence="1" type="ORF">ABRQ22_17345</name>
</gene>
<proteinExistence type="predicted"/>
<accession>A0AAU8FXE5</accession>
<dbReference type="RefSeq" id="WP_353707626.1">
    <property type="nucleotide sequence ID" value="NZ_CP159290.1"/>
</dbReference>
<reference evidence="1" key="1">
    <citation type="submission" date="2024-06" db="EMBL/GenBank/DDBJ databases">
        <title>Complete genome sequence of the cellulolytic actinobacterium, Cellulosimicrobium ES-005.</title>
        <authorList>
            <person name="Matthews C.T."/>
            <person name="Underwood K.D."/>
            <person name="Ghanchi K.M."/>
            <person name="Fields S.D."/>
            <person name="Gardner S.G."/>
        </authorList>
    </citation>
    <scope>NUCLEOTIDE SEQUENCE</scope>
    <source>
        <strain evidence="1">ES-005</strain>
    </source>
</reference>
<sequence>MSTARDYLAAVQQRADAAAGGPWYEREGYVCRDAVYSDGEEFVQGIAAYPVGKSAEFIVAARTDVPRLVAALGAALDLAEWHETKADKARLYPGPGHENALVMTKSAAVHDDAARRLRAAITDALTPKENDS</sequence>
<evidence type="ECO:0000313" key="1">
    <source>
        <dbReference type="EMBL" id="XCH29328.1"/>
    </source>
</evidence>
<name>A0AAU8FXE5_9MICO</name>